<reference evidence="3" key="1">
    <citation type="journal article" date="2014" name="Proc. Natl. Acad. Sci. U.S.A.">
        <title>Extensive sampling of basidiomycete genomes demonstrates inadequacy of the white-rot/brown-rot paradigm for wood decay fungi.</title>
        <authorList>
            <person name="Riley R."/>
            <person name="Salamov A.A."/>
            <person name="Brown D.W."/>
            <person name="Nagy L.G."/>
            <person name="Floudas D."/>
            <person name="Held B.W."/>
            <person name="Levasseur A."/>
            <person name="Lombard V."/>
            <person name="Morin E."/>
            <person name="Otillar R."/>
            <person name="Lindquist E.A."/>
            <person name="Sun H."/>
            <person name="LaButti K.M."/>
            <person name="Schmutz J."/>
            <person name="Jabbour D."/>
            <person name="Luo H."/>
            <person name="Baker S.E."/>
            <person name="Pisabarro A.G."/>
            <person name="Walton J.D."/>
            <person name="Blanchette R.A."/>
            <person name="Henrissat B."/>
            <person name="Martin F."/>
            <person name="Cullen D."/>
            <person name="Hibbett D.S."/>
            <person name="Grigoriev I.V."/>
        </authorList>
    </citation>
    <scope>NUCLEOTIDE SEQUENCE [LARGE SCALE GENOMIC DNA]</scope>
    <source>
        <strain evidence="3">FD-172 SS1</strain>
    </source>
</reference>
<dbReference type="AlphaFoldDB" id="A0A067MH31"/>
<evidence type="ECO:0000256" key="1">
    <source>
        <dbReference type="SAM" id="MobiDB-lite"/>
    </source>
</evidence>
<gene>
    <name evidence="2" type="ORF">BOTBODRAFT_174273</name>
</gene>
<dbReference type="InParanoid" id="A0A067MH31"/>
<dbReference type="EMBL" id="KL198034">
    <property type="protein sequence ID" value="KDQ15103.1"/>
    <property type="molecule type" value="Genomic_DNA"/>
</dbReference>
<keyword evidence="3" id="KW-1185">Reference proteome</keyword>
<name>A0A067MH31_BOTB1</name>
<organism evidence="2 3">
    <name type="scientific">Botryobasidium botryosum (strain FD-172 SS1)</name>
    <dbReference type="NCBI Taxonomy" id="930990"/>
    <lineage>
        <taxon>Eukaryota</taxon>
        <taxon>Fungi</taxon>
        <taxon>Dikarya</taxon>
        <taxon>Basidiomycota</taxon>
        <taxon>Agaricomycotina</taxon>
        <taxon>Agaricomycetes</taxon>
        <taxon>Cantharellales</taxon>
        <taxon>Botryobasidiaceae</taxon>
        <taxon>Botryobasidium</taxon>
    </lineage>
</organism>
<feature type="region of interest" description="Disordered" evidence="1">
    <location>
        <begin position="32"/>
        <end position="105"/>
    </location>
</feature>
<dbReference type="HOGENOM" id="CLU_1299510_0_0_1"/>
<evidence type="ECO:0000313" key="2">
    <source>
        <dbReference type="EMBL" id="KDQ15103.1"/>
    </source>
</evidence>
<evidence type="ECO:0000313" key="3">
    <source>
        <dbReference type="Proteomes" id="UP000027195"/>
    </source>
</evidence>
<proteinExistence type="predicted"/>
<protein>
    <submittedName>
        <fullName evidence="2">Uncharacterized protein</fullName>
    </submittedName>
</protein>
<dbReference type="Proteomes" id="UP000027195">
    <property type="component" value="Unassembled WGS sequence"/>
</dbReference>
<feature type="compositionally biased region" description="Low complexity" evidence="1">
    <location>
        <begin position="43"/>
        <end position="68"/>
    </location>
</feature>
<accession>A0A067MH31</accession>
<sequence length="212" mass="22137">MSQGHGYVLVASTAQPSVFAVITCPKSRLCTTAAKGDNSSNKTPATTPTTARPTAVASSTSKSAAKPVARPKPRPCTTAAEGDDDEIQDPCAGSFGNKAPVSHPVNGRRAATKKAVGKGAAFIPKPLDVCGGTSAKNLFAIDFCAPRPGATKDNIDNAFKERSAEHLRCASPLIELTAGIRVTRHKCPTLRRSRRSRADALALSVSAGDWQR</sequence>